<comment type="caution">
    <text evidence="1">The sequence shown here is derived from an EMBL/GenBank/DDBJ whole genome shotgun (WGS) entry which is preliminary data.</text>
</comment>
<name>A0A1L9BFF7_9BACT</name>
<gene>
    <name evidence="1" type="ORF">BON30_08885</name>
</gene>
<sequence>MDCARLYEWVALLARLDPDSIRVDENLYAWSTVHFRVADENFWDLLRIAESSVIAGTLTCHLSSLERAGMSEVLMPEFLRWARSKGLTIPPELAPAEGIGTAASAADATSIQGIDGLRDLINALGGPVLGSDPAAVRSFAKKAGVMKDGDNPLRTPRTWSRAEIEPMLKAAIESWRQRETK</sequence>
<reference evidence="1 2" key="2">
    <citation type="submission" date="2016-12" db="EMBL/GenBank/DDBJ databases">
        <title>Draft Genome Sequence of Cystobacter ferrugineus Strain Cbfe23.</title>
        <authorList>
            <person name="Akbar S."/>
            <person name="Dowd S.E."/>
            <person name="Stevens D.C."/>
        </authorList>
    </citation>
    <scope>NUCLEOTIDE SEQUENCE [LARGE SCALE GENOMIC DNA]</scope>
    <source>
        <strain evidence="1 2">Cbfe23</strain>
    </source>
</reference>
<evidence type="ECO:0000313" key="1">
    <source>
        <dbReference type="EMBL" id="OJH41012.1"/>
    </source>
</evidence>
<reference evidence="2" key="1">
    <citation type="submission" date="2016-11" db="EMBL/GenBank/DDBJ databases">
        <authorList>
            <person name="Shukria A."/>
            <person name="Stevens D.C."/>
        </authorList>
    </citation>
    <scope>NUCLEOTIDE SEQUENCE [LARGE SCALE GENOMIC DNA]</scope>
    <source>
        <strain evidence="2">Cbfe23</strain>
    </source>
</reference>
<protein>
    <submittedName>
        <fullName evidence="1">Uncharacterized protein</fullName>
    </submittedName>
</protein>
<organism evidence="1 2">
    <name type="scientific">Cystobacter ferrugineus</name>
    <dbReference type="NCBI Taxonomy" id="83449"/>
    <lineage>
        <taxon>Bacteria</taxon>
        <taxon>Pseudomonadati</taxon>
        <taxon>Myxococcota</taxon>
        <taxon>Myxococcia</taxon>
        <taxon>Myxococcales</taxon>
        <taxon>Cystobacterineae</taxon>
        <taxon>Archangiaceae</taxon>
        <taxon>Cystobacter</taxon>
    </lineage>
</organism>
<accession>A0A1L9BFF7</accession>
<keyword evidence="2" id="KW-1185">Reference proteome</keyword>
<dbReference type="EMBL" id="MPIN01000002">
    <property type="protein sequence ID" value="OJH41012.1"/>
    <property type="molecule type" value="Genomic_DNA"/>
</dbReference>
<proteinExistence type="predicted"/>
<dbReference type="Proteomes" id="UP000182229">
    <property type="component" value="Unassembled WGS sequence"/>
</dbReference>
<evidence type="ECO:0000313" key="2">
    <source>
        <dbReference type="Proteomes" id="UP000182229"/>
    </source>
</evidence>
<dbReference type="AlphaFoldDB" id="A0A1L9BFF7"/>